<organism evidence="1">
    <name type="scientific">Crucivirus-like circular genetic element-471</name>
    <dbReference type="NCBI Taxonomy" id="2761502"/>
    <lineage>
        <taxon>Viruses</taxon>
        <taxon>Cruciviruses</taxon>
    </lineage>
</organism>
<proteinExistence type="predicted"/>
<evidence type="ECO:0000313" key="1">
    <source>
        <dbReference type="EMBL" id="QMW69075.1"/>
    </source>
</evidence>
<sequence length="176" mass="19909">MESLKNISKARSYAVTDFVLDKDTPIEEYTNLCGARIDDKLKPTTALILGKEICPTTGKVHAQGTIDDPIDLTSPRAKRRCTYIPMPYSTPAPGFNFIDLTTPLRSINLDKHFASVAKATYNPYAMDTDYFLTEPGNISRYVSNIEDNDDIETVMCTQPYDYDEEMLKYFPNNLNI</sequence>
<dbReference type="EMBL" id="MT263539">
    <property type="protein sequence ID" value="QMW69075.1"/>
    <property type="molecule type" value="Genomic_DNA"/>
</dbReference>
<accession>A0A7G5M442</accession>
<name>A0A7G5M442_9VIRU</name>
<protein>
    <submittedName>
        <fullName evidence="1">Uncharacterized protein</fullName>
    </submittedName>
</protein>
<reference evidence="1" key="1">
    <citation type="submission" date="2020-03" db="EMBL/GenBank/DDBJ databases">
        <title>Unveiling Crucivirus Diversity by Mining Metagenomic Data.</title>
        <authorList>
            <person name="de la Higuera I."/>
            <person name="Kasun G.W."/>
            <person name="Torrance E.L."/>
            <person name="Pratt A.A."/>
            <person name="Maluenda A."/>
            <person name="Colombet J."/>
            <person name="Bisseux M."/>
            <person name="Ravet V."/>
            <person name="Dayaram A."/>
            <person name="Stainton D."/>
            <person name="Kraberger S."/>
            <person name="Zawar-Reza P."/>
            <person name="Goldstien S."/>
            <person name="Briskie J.V."/>
            <person name="White R."/>
            <person name="Taylor H."/>
            <person name="Gomez C."/>
            <person name="Ainley D.G."/>
            <person name="Harding J.S."/>
            <person name="Fontenele R.S."/>
            <person name="Schreck J."/>
            <person name="Ribeiro S.G."/>
            <person name="Oswald S.A."/>
            <person name="Arnold J."/>
            <person name="Enault F."/>
            <person name="Varsani A."/>
            <person name="Stedman K.M."/>
        </authorList>
    </citation>
    <scope>NUCLEOTIDE SEQUENCE</scope>
    <source>
        <strain evidence="1">SR3_17700</strain>
    </source>
</reference>